<dbReference type="Pfam" id="PF26128">
    <property type="entry name" value="Gad2"/>
    <property type="match status" value="1"/>
</dbReference>
<accession>A0A835XMI6</accession>
<name>A0A835XMI6_9CHLO</name>
<evidence type="ECO:0000313" key="2">
    <source>
        <dbReference type="Proteomes" id="UP000612055"/>
    </source>
</evidence>
<sequence>MGTCEQLRAFLLSYFPRDVLMPCVRGAKAPAFPHAGEPRWDWVDFDSVFDGYEREAKFLSKYDVGILLQDLVVVDIDSPVIVAEMEERFPALKLAPSEVTRKGVHYYFCRTPLCDAHGFYDGAAQVVQGVDFKTVTAKGSSGLILVAPSTDKRWVRPLWTGPADHMQSAVQPIPDDLLLAVAVPQHPPAKLLADFGDDGCLDLAPHTRYTRHMTLLAPFYEDVDHDTNEPTMGTTVPLGGSGFSRDLFEHLLHLLSAGVTRDFPTPELIQDLSRLADYLGVPKHLVRSLQPHTGTLWHMLDAEHVVPGMGRGMFASALPCGADIREAGVAVEVPPVIEPINIPRTEDWLFPAAKDTPPFERRAQLEVPPCVRDVLLDHPGRLILAGSAALAALVHGVKCNDYDLFMVADSVEDANAVAASLCARPGWRLAHQSGVALSFVVQDSRARDREGEGEGGGEEYAVQLITRLYNKPDHVVRKFDVQAAMAYLEADPDTPGALRARALPCCLTALATRTIVLDIGAWGRASVVRWLKYASHGFHIYVPCIRRSTLNPGALLRAKPSSVGALYNIARLMRRRSNDLPSARQVRVHTMGLVASDYSGLMKAASKLKYWLKWLVKRVLRRSSTLDKGRAQGDGGEGGELSPRITWTRVPSRNRCFNACSPGILEILKPDAL</sequence>
<evidence type="ECO:0008006" key="3">
    <source>
        <dbReference type="Google" id="ProtNLM"/>
    </source>
</evidence>
<dbReference type="AlphaFoldDB" id="A0A835XMI6"/>
<dbReference type="Proteomes" id="UP000612055">
    <property type="component" value="Unassembled WGS sequence"/>
</dbReference>
<reference evidence="1" key="1">
    <citation type="journal article" date="2020" name="bioRxiv">
        <title>Comparative genomics of Chlamydomonas.</title>
        <authorList>
            <person name="Craig R.J."/>
            <person name="Hasan A.R."/>
            <person name="Ness R.W."/>
            <person name="Keightley P.D."/>
        </authorList>
    </citation>
    <scope>NUCLEOTIDE SEQUENCE</scope>
    <source>
        <strain evidence="1">CCAP 11/70</strain>
    </source>
</reference>
<proteinExistence type="predicted"/>
<comment type="caution">
    <text evidence="1">The sequence shown here is derived from an EMBL/GenBank/DDBJ whole genome shotgun (WGS) entry which is preliminary data.</text>
</comment>
<dbReference type="OrthoDB" id="539213at2759"/>
<dbReference type="SUPFAM" id="SSF56747">
    <property type="entry name" value="Prim-pol domain"/>
    <property type="match status" value="1"/>
</dbReference>
<protein>
    <recommendedName>
        <fullName evidence="3">DNA primase/polymerase bifunctional N-terminal domain-containing protein</fullName>
    </recommendedName>
</protein>
<evidence type="ECO:0000313" key="1">
    <source>
        <dbReference type="EMBL" id="KAG2486239.1"/>
    </source>
</evidence>
<dbReference type="EMBL" id="JAEHOE010000115">
    <property type="protein sequence ID" value="KAG2486239.1"/>
    <property type="molecule type" value="Genomic_DNA"/>
</dbReference>
<organism evidence="1 2">
    <name type="scientific">Edaphochlamys debaryana</name>
    <dbReference type="NCBI Taxonomy" id="47281"/>
    <lineage>
        <taxon>Eukaryota</taxon>
        <taxon>Viridiplantae</taxon>
        <taxon>Chlorophyta</taxon>
        <taxon>core chlorophytes</taxon>
        <taxon>Chlorophyceae</taxon>
        <taxon>CS clade</taxon>
        <taxon>Chlamydomonadales</taxon>
        <taxon>Chlamydomonadales incertae sedis</taxon>
        <taxon>Edaphochlamys</taxon>
    </lineage>
</organism>
<gene>
    <name evidence="1" type="ORF">HYH03_015064</name>
</gene>
<keyword evidence="2" id="KW-1185">Reference proteome</keyword>